<evidence type="ECO:0000313" key="9">
    <source>
        <dbReference type="EMBL" id="OAY34892.2"/>
    </source>
</evidence>
<keyword evidence="3" id="KW-0150">Chloroplast</keyword>
<proteinExistence type="predicted"/>
<dbReference type="FunFam" id="3.40.250.10:FF:000044">
    <property type="entry name" value="Rhodanese-like domain-containing protein 4, chloroplastic"/>
    <property type="match status" value="1"/>
</dbReference>
<evidence type="ECO:0000256" key="4">
    <source>
        <dbReference type="ARBA" id="ARBA00022640"/>
    </source>
</evidence>
<dbReference type="GO" id="GO:0009535">
    <property type="term" value="C:chloroplast thylakoid membrane"/>
    <property type="evidence" value="ECO:0007669"/>
    <property type="project" value="UniProtKB-ARBA"/>
</dbReference>
<evidence type="ECO:0000256" key="1">
    <source>
        <dbReference type="ARBA" id="ARBA00004229"/>
    </source>
</evidence>
<evidence type="ECO:0000256" key="2">
    <source>
        <dbReference type="ARBA" id="ARBA00004370"/>
    </source>
</evidence>
<dbReference type="GO" id="GO:0009507">
    <property type="term" value="C:chloroplast"/>
    <property type="evidence" value="ECO:0000318"/>
    <property type="project" value="GO_Central"/>
</dbReference>
<evidence type="ECO:0008006" key="11">
    <source>
        <dbReference type="Google" id="ProtNLM"/>
    </source>
</evidence>
<dbReference type="SUPFAM" id="SSF52821">
    <property type="entry name" value="Rhodanese/Cell cycle control phosphatase"/>
    <property type="match status" value="1"/>
</dbReference>
<evidence type="ECO:0000256" key="8">
    <source>
        <dbReference type="ARBA" id="ARBA00023136"/>
    </source>
</evidence>
<keyword evidence="10" id="KW-1185">Reference proteome</keyword>
<accession>A0A2C9UVB3</accession>
<keyword evidence="5" id="KW-0812">Transmembrane</keyword>
<dbReference type="InterPro" id="IPR036873">
    <property type="entry name" value="Rhodanese-like_dom_sf"/>
</dbReference>
<dbReference type="PANTHER" id="PTHR47377">
    <property type="entry name" value="RHODANESE-LIKE DOMAIN-CONTAINING PROTEIN 4, CHLOROPLASTIC"/>
    <property type="match status" value="1"/>
</dbReference>
<dbReference type="EMBL" id="CM004398">
    <property type="protein sequence ID" value="OAY34892.2"/>
    <property type="molecule type" value="Genomic_DNA"/>
</dbReference>
<keyword evidence="6" id="KW-0809">Transit peptide</keyword>
<gene>
    <name evidence="9" type="ORF">MANES_12G052001v8</name>
</gene>
<evidence type="ECO:0000256" key="5">
    <source>
        <dbReference type="ARBA" id="ARBA00022692"/>
    </source>
</evidence>
<dbReference type="Proteomes" id="UP000091857">
    <property type="component" value="Chromosome 12"/>
</dbReference>
<dbReference type="Gene3D" id="3.40.250.10">
    <property type="entry name" value="Rhodanese-like domain"/>
    <property type="match status" value="1"/>
</dbReference>
<dbReference type="AlphaFoldDB" id="A0A2C9UVB3"/>
<name>A0A2C9UVB3_MANES</name>
<dbReference type="STRING" id="3983.A0A2C9UVB3"/>
<comment type="subcellular location">
    <subcellularLocation>
        <location evidence="2">Membrane</location>
    </subcellularLocation>
    <subcellularLocation>
        <location evidence="1">Plastid</location>
        <location evidence="1">Chloroplast</location>
    </subcellularLocation>
</comment>
<comment type="caution">
    <text evidence="9">The sequence shown here is derived from an EMBL/GenBank/DDBJ whole genome shotgun (WGS) entry which is preliminary data.</text>
</comment>
<protein>
    <recommendedName>
        <fullName evidence="11">Rhodanese domain-containing protein</fullName>
    </recommendedName>
</protein>
<dbReference type="PANTHER" id="PTHR47377:SF3">
    <property type="entry name" value="RHODANESE-LIKE DOMAIN-CONTAINING PROTEIN 4A, CHLOROPLASTIC"/>
    <property type="match status" value="1"/>
</dbReference>
<keyword evidence="7" id="KW-1133">Transmembrane helix</keyword>
<keyword evidence="8" id="KW-0472">Membrane</keyword>
<reference evidence="10" key="1">
    <citation type="journal article" date="2016" name="Nat. Biotechnol.">
        <title>Sequencing wild and cultivated cassava and related species reveals extensive interspecific hybridization and genetic diversity.</title>
        <authorList>
            <person name="Bredeson J.V."/>
            <person name="Lyons J.B."/>
            <person name="Prochnik S.E."/>
            <person name="Wu G.A."/>
            <person name="Ha C.M."/>
            <person name="Edsinger-Gonzales E."/>
            <person name="Grimwood J."/>
            <person name="Schmutz J."/>
            <person name="Rabbi I.Y."/>
            <person name="Egesi C."/>
            <person name="Nauluvula P."/>
            <person name="Lebot V."/>
            <person name="Ndunguru J."/>
            <person name="Mkamilo G."/>
            <person name="Bart R.S."/>
            <person name="Setter T.L."/>
            <person name="Gleadow R.M."/>
            <person name="Kulakow P."/>
            <person name="Ferguson M.E."/>
            <person name="Rounsley S."/>
            <person name="Rokhsar D.S."/>
        </authorList>
    </citation>
    <scope>NUCLEOTIDE SEQUENCE [LARGE SCALE GENOMIC DNA]</scope>
    <source>
        <strain evidence="10">cv. AM560-2</strain>
    </source>
</reference>
<evidence type="ECO:0000256" key="7">
    <source>
        <dbReference type="ARBA" id="ARBA00022989"/>
    </source>
</evidence>
<evidence type="ECO:0000313" key="10">
    <source>
        <dbReference type="Proteomes" id="UP000091857"/>
    </source>
</evidence>
<evidence type="ECO:0000256" key="6">
    <source>
        <dbReference type="ARBA" id="ARBA00022946"/>
    </source>
</evidence>
<organism evidence="9 10">
    <name type="scientific">Manihot esculenta</name>
    <name type="common">Cassava</name>
    <name type="synonym">Jatropha manihot</name>
    <dbReference type="NCBI Taxonomy" id="3983"/>
    <lineage>
        <taxon>Eukaryota</taxon>
        <taxon>Viridiplantae</taxon>
        <taxon>Streptophyta</taxon>
        <taxon>Embryophyta</taxon>
        <taxon>Tracheophyta</taxon>
        <taxon>Spermatophyta</taxon>
        <taxon>Magnoliopsida</taxon>
        <taxon>eudicotyledons</taxon>
        <taxon>Gunneridae</taxon>
        <taxon>Pentapetalae</taxon>
        <taxon>rosids</taxon>
        <taxon>fabids</taxon>
        <taxon>Malpighiales</taxon>
        <taxon>Euphorbiaceae</taxon>
        <taxon>Crotonoideae</taxon>
        <taxon>Manihoteae</taxon>
        <taxon>Manihot</taxon>
    </lineage>
</organism>
<keyword evidence="4" id="KW-0934">Plastid</keyword>
<evidence type="ECO:0000256" key="3">
    <source>
        <dbReference type="ARBA" id="ARBA00022528"/>
    </source>
</evidence>
<dbReference type="InterPro" id="IPR044240">
    <property type="entry name" value="STR4-like"/>
</dbReference>
<sequence length="96" mass="10204">MEEAATEELSANALCSSKVEAFSQAVAAGSASTFNCKGNWVANKSLSSLFTSNASVVCLSKNRNLLLKTKMNEAVVEEAFIQCPLQFESGSIFTSN</sequence>